<proteinExistence type="predicted"/>
<name>C3YR05_BRAFL</name>
<accession>C3YR05</accession>
<feature type="region of interest" description="Disordered" evidence="1">
    <location>
        <begin position="134"/>
        <end position="166"/>
    </location>
</feature>
<reference evidence="2" key="1">
    <citation type="journal article" date="2008" name="Nature">
        <title>The amphioxus genome and the evolution of the chordate karyotype.</title>
        <authorList>
            <consortium name="US DOE Joint Genome Institute (JGI-PGF)"/>
            <person name="Putnam N.H."/>
            <person name="Butts T."/>
            <person name="Ferrier D.E.K."/>
            <person name="Furlong R.F."/>
            <person name="Hellsten U."/>
            <person name="Kawashima T."/>
            <person name="Robinson-Rechavi M."/>
            <person name="Shoguchi E."/>
            <person name="Terry A."/>
            <person name="Yu J.-K."/>
            <person name="Benito-Gutierrez E.L."/>
            <person name="Dubchak I."/>
            <person name="Garcia-Fernandez J."/>
            <person name="Gibson-Brown J.J."/>
            <person name="Grigoriev I.V."/>
            <person name="Horton A.C."/>
            <person name="de Jong P.J."/>
            <person name="Jurka J."/>
            <person name="Kapitonov V.V."/>
            <person name="Kohara Y."/>
            <person name="Kuroki Y."/>
            <person name="Lindquist E."/>
            <person name="Lucas S."/>
            <person name="Osoegawa K."/>
            <person name="Pennacchio L.A."/>
            <person name="Salamov A.A."/>
            <person name="Satou Y."/>
            <person name="Sauka-Spengler T."/>
            <person name="Schmutz J."/>
            <person name="Shin-I T."/>
            <person name="Toyoda A."/>
            <person name="Bronner-Fraser M."/>
            <person name="Fujiyama A."/>
            <person name="Holland L.Z."/>
            <person name="Holland P.W.H."/>
            <person name="Satoh N."/>
            <person name="Rokhsar D.S."/>
        </authorList>
    </citation>
    <scope>NUCLEOTIDE SEQUENCE [LARGE SCALE GENOMIC DNA]</scope>
    <source>
        <strain evidence="2">S238N-H82</strain>
        <tissue evidence="2">Testes</tissue>
    </source>
</reference>
<gene>
    <name evidence="2" type="ORF">BRAFLDRAFT_95014</name>
</gene>
<dbReference type="AlphaFoldDB" id="C3YR05"/>
<protein>
    <submittedName>
        <fullName evidence="2">Uncharacterized protein</fullName>
    </submittedName>
</protein>
<evidence type="ECO:0000313" key="2">
    <source>
        <dbReference type="EMBL" id="EEN57247.1"/>
    </source>
</evidence>
<dbReference type="InParanoid" id="C3YR05"/>
<sequence>MANIGGHIILGQGGGFIGGGCRGGMGKLAFVGGGPQGTGGGWNMGRLQGPEGGGWFQGPARCLGVIAASPVWPFVVEDFDPCMVIGPLTLGSSNVCPVLCVEVMRFTLFAKMTSIAAVIETYVVTNDWTQAHSISAKSSHSERTGGTAEEHERNEMDSDPLPFANK</sequence>
<evidence type="ECO:0000256" key="1">
    <source>
        <dbReference type="SAM" id="MobiDB-lite"/>
    </source>
</evidence>
<organism>
    <name type="scientific">Branchiostoma floridae</name>
    <name type="common">Florida lancelet</name>
    <name type="synonym">Amphioxus</name>
    <dbReference type="NCBI Taxonomy" id="7739"/>
    <lineage>
        <taxon>Eukaryota</taxon>
        <taxon>Metazoa</taxon>
        <taxon>Chordata</taxon>
        <taxon>Cephalochordata</taxon>
        <taxon>Leptocardii</taxon>
        <taxon>Amphioxiformes</taxon>
        <taxon>Branchiostomatidae</taxon>
        <taxon>Branchiostoma</taxon>
    </lineage>
</organism>
<dbReference type="EMBL" id="GG666545">
    <property type="protein sequence ID" value="EEN57247.1"/>
    <property type="molecule type" value="Genomic_DNA"/>
</dbReference>
<feature type="compositionally biased region" description="Basic and acidic residues" evidence="1">
    <location>
        <begin position="139"/>
        <end position="156"/>
    </location>
</feature>